<protein>
    <recommendedName>
        <fullName evidence="7">HAT C-terminal dimerisation domain-containing protein</fullName>
    </recommendedName>
</protein>
<dbReference type="SUPFAM" id="SSF140996">
    <property type="entry name" value="Hermes dimerisation domain"/>
    <property type="match status" value="1"/>
</dbReference>
<keyword evidence="5" id="KW-0539">Nucleus</keyword>
<evidence type="ECO:0000256" key="2">
    <source>
        <dbReference type="ARBA" id="ARBA00022723"/>
    </source>
</evidence>
<reference evidence="8" key="1">
    <citation type="submission" date="2014-09" db="EMBL/GenBank/DDBJ databases">
        <title>Genome sequence of the luminous mushroom Mycena chlorophos for searching fungal bioluminescence genes.</title>
        <authorList>
            <person name="Tanaka Y."/>
            <person name="Kasuga D."/>
            <person name="Oba Y."/>
            <person name="Hase S."/>
            <person name="Sato K."/>
            <person name="Oba Y."/>
            <person name="Sakakibara Y."/>
        </authorList>
    </citation>
    <scope>NUCLEOTIDE SEQUENCE</scope>
</reference>
<dbReference type="SUPFAM" id="SSF53098">
    <property type="entry name" value="Ribonuclease H-like"/>
    <property type="match status" value="1"/>
</dbReference>
<feature type="domain" description="HAT C-terminal dimerisation" evidence="7">
    <location>
        <begin position="814"/>
        <end position="892"/>
    </location>
</feature>
<feature type="compositionally biased region" description="Low complexity" evidence="6">
    <location>
        <begin position="75"/>
        <end position="88"/>
    </location>
</feature>
<keyword evidence="9" id="KW-1185">Reference proteome</keyword>
<evidence type="ECO:0000313" key="8">
    <source>
        <dbReference type="EMBL" id="GAT43317.1"/>
    </source>
</evidence>
<sequence length="933" mass="106003">MASKRKLSASAATGHESTSGPTSGNISAKRSRKPAGEPVPKLVVATKDSEVSSGHKKTAAKPGQTRTTESDKIASKSAAKARAPRAASVSDEEEETRAMSDDDEIEEYDALGKLKRKYTGAQAKKRAERRVHESTDEDDDAVEVVGSSEKKGATKGKAVEELKTKREKQQYADDELERLSKTWTSAAYTFFKWPPLADVRKDRPAHVFVCARPKCNHEVIRYLDSSDKGSISNMLKHIKAKCFGQDAWKAAEGLKAKEAWRDVVSPLITTGKITTTFLRKGNSKVTFSTIPHTRAEIKAETVRWCAESNRPFSIVEDERYRNLQKTGRPHYYVPSASTVSRDTKRIFARSRQRIAKMLQDYDGDLNFIVDCWTSPNHKPMFGICVTLHFNGEPLTLVLDVIEVAKSHMGLTLAVEFQAMLVEFGIEGKMCSVTADNASNNDAMVEELEDLIKGFSKTRQTRCFLHIINLIAKSFLRQFDPKTEINGAPATDAESQAYIDLMGEVAKELDRYEEQLGPDEDADDHDDGWVDELAEMGPNECVEINEKLKDARWALGKIRQLAFKIINSTTRLLPAWKAKLRELDLAIKLIPRDVRTRWNSTYDLLRFALKYRKAIEAFTGHRDNGVRALELTEPEWKILHQMCTRLKEATMFFSEDSPTLAAVIPVMDDIDEFFTEKERDIKLHRTIRASITVAKRTLNRYYSLTDGSEVYRIAMILHPRYRLSYFRDARWLEEWIVAATTLLRERFEERYNKPPAPASEPSTPVTSEQEQEFTSPVKVTLTPVLHIMTLIYFEAKNRYKDPSFKAPTAAALGDEIERYLASPVEDVQDPIQWWIERKAVYPRLSRMAIDYLLIPATSISVERLFSRGRLILNHTRSQLSSESIRALMCLGQWSKLDLVRTEDVLRVVEADDVPDDEDEPELEDGWDQIELELD</sequence>
<dbReference type="InterPro" id="IPR012337">
    <property type="entry name" value="RNaseH-like_sf"/>
</dbReference>
<evidence type="ECO:0000256" key="5">
    <source>
        <dbReference type="ARBA" id="ARBA00023242"/>
    </source>
</evidence>
<keyword evidence="4" id="KW-0862">Zinc</keyword>
<keyword evidence="2" id="KW-0479">Metal-binding</keyword>
<gene>
    <name evidence="8" type="ORF">MCHLO_01004</name>
</gene>
<feature type="region of interest" description="Disordered" evidence="6">
    <location>
        <begin position="910"/>
        <end position="933"/>
    </location>
</feature>
<organism evidence="8 9">
    <name type="scientific">Mycena chlorophos</name>
    <name type="common">Agaric fungus</name>
    <name type="synonym">Agaricus chlorophos</name>
    <dbReference type="NCBI Taxonomy" id="658473"/>
    <lineage>
        <taxon>Eukaryota</taxon>
        <taxon>Fungi</taxon>
        <taxon>Dikarya</taxon>
        <taxon>Basidiomycota</taxon>
        <taxon>Agaricomycotina</taxon>
        <taxon>Agaricomycetes</taxon>
        <taxon>Agaricomycetidae</taxon>
        <taxon>Agaricales</taxon>
        <taxon>Marasmiineae</taxon>
        <taxon>Mycenaceae</taxon>
        <taxon>Mycena</taxon>
    </lineage>
</organism>
<name>A0ABQ0KX99_MYCCL</name>
<dbReference type="PANTHER" id="PTHR46481:SF10">
    <property type="entry name" value="ZINC FINGER BED DOMAIN-CONTAINING PROTEIN 39"/>
    <property type="match status" value="1"/>
</dbReference>
<feature type="compositionally biased region" description="Polar residues" evidence="6">
    <location>
        <begin position="15"/>
        <end position="28"/>
    </location>
</feature>
<feature type="compositionally biased region" description="Basic residues" evidence="6">
    <location>
        <begin position="118"/>
        <end position="129"/>
    </location>
</feature>
<dbReference type="Pfam" id="PF05699">
    <property type="entry name" value="Dimer_Tnp_hAT"/>
    <property type="match status" value="1"/>
</dbReference>
<proteinExistence type="predicted"/>
<dbReference type="Proteomes" id="UP000815677">
    <property type="component" value="Unassembled WGS sequence"/>
</dbReference>
<dbReference type="InterPro" id="IPR052035">
    <property type="entry name" value="ZnF_BED_domain_contain"/>
</dbReference>
<dbReference type="PANTHER" id="PTHR46481">
    <property type="entry name" value="ZINC FINGER BED DOMAIN-CONTAINING PROTEIN 4"/>
    <property type="match status" value="1"/>
</dbReference>
<feature type="compositionally biased region" description="Acidic residues" evidence="6">
    <location>
        <begin position="90"/>
        <end position="104"/>
    </location>
</feature>
<evidence type="ECO:0000259" key="7">
    <source>
        <dbReference type="Pfam" id="PF05699"/>
    </source>
</evidence>
<evidence type="ECO:0000256" key="6">
    <source>
        <dbReference type="SAM" id="MobiDB-lite"/>
    </source>
</evidence>
<accession>A0ABQ0KX99</accession>
<evidence type="ECO:0000256" key="3">
    <source>
        <dbReference type="ARBA" id="ARBA00022771"/>
    </source>
</evidence>
<evidence type="ECO:0000256" key="4">
    <source>
        <dbReference type="ARBA" id="ARBA00022833"/>
    </source>
</evidence>
<evidence type="ECO:0000256" key="1">
    <source>
        <dbReference type="ARBA" id="ARBA00004123"/>
    </source>
</evidence>
<feature type="region of interest" description="Disordered" evidence="6">
    <location>
        <begin position="1"/>
        <end position="104"/>
    </location>
</feature>
<comment type="subcellular location">
    <subcellularLocation>
        <location evidence="1">Nucleus</location>
    </subcellularLocation>
</comment>
<keyword evidence="3" id="KW-0863">Zinc-finger</keyword>
<feature type="region of interest" description="Disordered" evidence="6">
    <location>
        <begin position="118"/>
        <end position="161"/>
    </location>
</feature>
<feature type="compositionally biased region" description="Basic and acidic residues" evidence="6">
    <location>
        <begin position="148"/>
        <end position="161"/>
    </location>
</feature>
<dbReference type="EMBL" id="DF838824">
    <property type="protein sequence ID" value="GAT43317.1"/>
    <property type="molecule type" value="Genomic_DNA"/>
</dbReference>
<dbReference type="InterPro" id="IPR008906">
    <property type="entry name" value="HATC_C_dom"/>
</dbReference>
<evidence type="ECO:0000313" key="9">
    <source>
        <dbReference type="Proteomes" id="UP000815677"/>
    </source>
</evidence>